<keyword evidence="2" id="KW-1185">Reference proteome</keyword>
<comment type="caution">
    <text evidence="1">The sequence shown here is derived from an EMBL/GenBank/DDBJ whole genome shotgun (WGS) entry which is preliminary data.</text>
</comment>
<gene>
    <name evidence="1" type="ORF">DPMN_151477</name>
</gene>
<sequence>MVDSQFTQMLSSICGSEALQKNKLFKQEVTSADELPSENQTPSAVASRISHIYSAALNTSDSALLASHLMAGELLQKIRRHLLYYSARCTQQHRTRPTWHYLARDMRAVERPDAIFCGYRGQPLAELYLDGDPIGTALIVHRVLCPKRSLNWSAAHLQQLNYLLKLDSVCWGHQEQSHVLSSIEPGERALPSQ</sequence>
<reference evidence="1" key="1">
    <citation type="journal article" date="2019" name="bioRxiv">
        <title>The Genome of the Zebra Mussel, Dreissena polymorpha: A Resource for Invasive Species Research.</title>
        <authorList>
            <person name="McCartney M.A."/>
            <person name="Auch B."/>
            <person name="Kono T."/>
            <person name="Mallez S."/>
            <person name="Zhang Y."/>
            <person name="Obille A."/>
            <person name="Becker A."/>
            <person name="Abrahante J.E."/>
            <person name="Garbe J."/>
            <person name="Badalamenti J.P."/>
            <person name="Herman A."/>
            <person name="Mangelson H."/>
            <person name="Liachko I."/>
            <person name="Sullivan S."/>
            <person name="Sone E.D."/>
            <person name="Koren S."/>
            <person name="Silverstein K.A.T."/>
            <person name="Beckman K.B."/>
            <person name="Gohl D.M."/>
        </authorList>
    </citation>
    <scope>NUCLEOTIDE SEQUENCE</scope>
    <source>
        <strain evidence="1">Duluth1</strain>
        <tissue evidence="1">Whole animal</tissue>
    </source>
</reference>
<dbReference type="EMBL" id="JAIWYP010000007">
    <property type="protein sequence ID" value="KAH3797888.1"/>
    <property type="molecule type" value="Genomic_DNA"/>
</dbReference>
<name>A0A9D4FFE2_DREPO</name>
<accession>A0A9D4FFE2</accession>
<protein>
    <submittedName>
        <fullName evidence="1">Uncharacterized protein</fullName>
    </submittedName>
</protein>
<dbReference type="AlphaFoldDB" id="A0A9D4FFE2"/>
<evidence type="ECO:0000313" key="1">
    <source>
        <dbReference type="EMBL" id="KAH3797888.1"/>
    </source>
</evidence>
<dbReference type="Proteomes" id="UP000828390">
    <property type="component" value="Unassembled WGS sequence"/>
</dbReference>
<organism evidence="1 2">
    <name type="scientific">Dreissena polymorpha</name>
    <name type="common">Zebra mussel</name>
    <name type="synonym">Mytilus polymorpha</name>
    <dbReference type="NCBI Taxonomy" id="45954"/>
    <lineage>
        <taxon>Eukaryota</taxon>
        <taxon>Metazoa</taxon>
        <taxon>Spiralia</taxon>
        <taxon>Lophotrochozoa</taxon>
        <taxon>Mollusca</taxon>
        <taxon>Bivalvia</taxon>
        <taxon>Autobranchia</taxon>
        <taxon>Heteroconchia</taxon>
        <taxon>Euheterodonta</taxon>
        <taxon>Imparidentia</taxon>
        <taxon>Neoheterodontei</taxon>
        <taxon>Myida</taxon>
        <taxon>Dreissenoidea</taxon>
        <taxon>Dreissenidae</taxon>
        <taxon>Dreissena</taxon>
    </lineage>
</organism>
<evidence type="ECO:0000313" key="2">
    <source>
        <dbReference type="Proteomes" id="UP000828390"/>
    </source>
</evidence>
<proteinExistence type="predicted"/>
<reference evidence="1" key="2">
    <citation type="submission" date="2020-11" db="EMBL/GenBank/DDBJ databases">
        <authorList>
            <person name="McCartney M.A."/>
            <person name="Auch B."/>
            <person name="Kono T."/>
            <person name="Mallez S."/>
            <person name="Becker A."/>
            <person name="Gohl D.M."/>
            <person name="Silverstein K.A.T."/>
            <person name="Koren S."/>
            <person name="Bechman K.B."/>
            <person name="Herman A."/>
            <person name="Abrahante J.E."/>
            <person name="Garbe J."/>
        </authorList>
    </citation>
    <scope>NUCLEOTIDE SEQUENCE</scope>
    <source>
        <strain evidence="1">Duluth1</strain>
        <tissue evidence="1">Whole animal</tissue>
    </source>
</reference>